<evidence type="ECO:0000256" key="1">
    <source>
        <dbReference type="ARBA" id="ARBA00022801"/>
    </source>
</evidence>
<proteinExistence type="predicted"/>
<keyword evidence="1" id="KW-0378">Hydrolase</keyword>
<dbReference type="STRING" id="212602.A0A420HGI2"/>
<keyword evidence="4" id="KW-0732">Signal</keyword>
<evidence type="ECO:0000313" key="5">
    <source>
        <dbReference type="EMBL" id="RKF56541.1"/>
    </source>
</evidence>
<dbReference type="FunFam" id="3.40.50.1240:FF:000065">
    <property type="entry name" value="Similar to histidine acid phosphatase"/>
    <property type="match status" value="1"/>
</dbReference>
<evidence type="ECO:0000256" key="2">
    <source>
        <dbReference type="ARBA" id="ARBA00023180"/>
    </source>
</evidence>
<comment type="caution">
    <text evidence="5">The sequence shown here is derived from an EMBL/GenBank/DDBJ whole genome shotgun (WGS) entry which is preliminary data.</text>
</comment>
<dbReference type="GO" id="GO:0003993">
    <property type="term" value="F:acid phosphatase activity"/>
    <property type="evidence" value="ECO:0007669"/>
    <property type="project" value="TreeGrafter"/>
</dbReference>
<dbReference type="PANTHER" id="PTHR20963:SF14">
    <property type="entry name" value="ACID PHOSPHATASE, PUTATIVE-RELATED"/>
    <property type="match status" value="1"/>
</dbReference>
<feature type="disulfide bond" evidence="3">
    <location>
        <begin position="240"/>
        <end position="253"/>
    </location>
</feature>
<dbReference type="SMR" id="A0A420HGI2"/>
<dbReference type="PIRSF" id="PIRSF000894">
    <property type="entry name" value="Acid_phosphatase"/>
    <property type="match status" value="1"/>
</dbReference>
<feature type="disulfide bond" evidence="3">
    <location>
        <begin position="53"/>
        <end position="381"/>
    </location>
</feature>
<keyword evidence="2" id="KW-0325">Glycoprotein</keyword>
<dbReference type="GO" id="GO:0009277">
    <property type="term" value="C:fungal-type cell wall"/>
    <property type="evidence" value="ECO:0007669"/>
    <property type="project" value="TreeGrafter"/>
</dbReference>
<evidence type="ECO:0000256" key="3">
    <source>
        <dbReference type="PIRSR" id="PIRSR000894-2"/>
    </source>
</evidence>
<name>A0A420HGI2_9PEZI</name>
<dbReference type="Gene3D" id="3.40.50.1240">
    <property type="entry name" value="Phosphoglycerate mutase-like"/>
    <property type="match status" value="1"/>
</dbReference>
<dbReference type="Proteomes" id="UP000286134">
    <property type="component" value="Unassembled WGS sequence"/>
</dbReference>
<sequence>MFLPYFFFTAVSLVLSVAGNSNFDPLKHLAGITLPSDSDAATSSLDQLPPRGCNVTRAAYLMRHGAIHSNDYEFKTYIKPFLMKLAKTPVNWSASSELKFLSTWRNPILSENRGMLSRTGKLQAMTAGVEIAQRYYYLRTPKKIWSASSNRTYKTATFFKKGLENNGDNIKVVDIYEGKKQGANSLSPYDSCPAYHKSDGSESSLKFLEIYTKPIITRFNKLVPGFNFTSSDIYTMSLICGYETVLRGSSPFCDLSVMSPNEWLGFEYTNDIKYFYNSGYGSPLSGAIGFPWLNATVKTLMSDHDTQSDKVEDQDIFISFTHRQLIPMVLVSMGLFNNSAYSGSNKASSTMPLNTINHQRVWKSSQIIPFMTDIGLEKLECDSHDFDKGIYYRVLLNNNPLSIPDCHDGPSESCKESSLAKWLLNRAKVVGDFDTTCKVNYNNSSNILTIYNDSDLLF</sequence>
<keyword evidence="6" id="KW-1185">Reference proteome</keyword>
<dbReference type="OrthoDB" id="6509975at2759"/>
<gene>
    <name evidence="5" type="ORF">OnM2_080048</name>
</gene>
<accession>A0A420HGI2</accession>
<reference evidence="5 6" key="1">
    <citation type="journal article" date="2018" name="BMC Genomics">
        <title>Comparative genome analyses reveal sequence features reflecting distinct modes of host-adaptation between dicot and monocot powdery mildew.</title>
        <authorList>
            <person name="Wu Y."/>
            <person name="Ma X."/>
            <person name="Pan Z."/>
            <person name="Kale S.D."/>
            <person name="Song Y."/>
            <person name="King H."/>
            <person name="Zhang Q."/>
            <person name="Presley C."/>
            <person name="Deng X."/>
            <person name="Wei C.I."/>
            <person name="Xiao S."/>
        </authorList>
    </citation>
    <scope>NUCLEOTIDE SEQUENCE [LARGE SCALE GENOMIC DNA]</scope>
    <source>
        <strain evidence="5">UMSG2</strain>
    </source>
</reference>
<dbReference type="Pfam" id="PF00328">
    <property type="entry name" value="His_Phos_2"/>
    <property type="match status" value="1"/>
</dbReference>
<keyword evidence="3" id="KW-1015">Disulfide bond</keyword>
<dbReference type="SUPFAM" id="SSF53254">
    <property type="entry name" value="Phosphoglycerate mutase-like"/>
    <property type="match status" value="1"/>
</dbReference>
<dbReference type="PANTHER" id="PTHR20963">
    <property type="entry name" value="MULTIPLE INOSITOL POLYPHOSPHATE PHOSPHATASE-RELATED"/>
    <property type="match status" value="1"/>
</dbReference>
<evidence type="ECO:0000256" key="4">
    <source>
        <dbReference type="SAM" id="SignalP"/>
    </source>
</evidence>
<dbReference type="AlphaFoldDB" id="A0A420HGI2"/>
<dbReference type="InterPro" id="IPR000560">
    <property type="entry name" value="His_Pase_clade-2"/>
</dbReference>
<evidence type="ECO:0000313" key="6">
    <source>
        <dbReference type="Proteomes" id="UP000286134"/>
    </source>
</evidence>
<organism evidence="5 6">
    <name type="scientific">Erysiphe neolycopersici</name>
    <dbReference type="NCBI Taxonomy" id="212602"/>
    <lineage>
        <taxon>Eukaryota</taxon>
        <taxon>Fungi</taxon>
        <taxon>Dikarya</taxon>
        <taxon>Ascomycota</taxon>
        <taxon>Pezizomycotina</taxon>
        <taxon>Leotiomycetes</taxon>
        <taxon>Erysiphales</taxon>
        <taxon>Erysiphaceae</taxon>
        <taxon>Erysiphe</taxon>
    </lineage>
</organism>
<dbReference type="CDD" id="cd07061">
    <property type="entry name" value="HP_HAP_like"/>
    <property type="match status" value="1"/>
</dbReference>
<feature type="disulfide bond" evidence="3">
    <location>
        <begin position="406"/>
        <end position="414"/>
    </location>
</feature>
<feature type="signal peptide" evidence="4">
    <location>
        <begin position="1"/>
        <end position="19"/>
    </location>
</feature>
<dbReference type="EMBL" id="MCFK01008075">
    <property type="protein sequence ID" value="RKF56541.1"/>
    <property type="molecule type" value="Genomic_DNA"/>
</dbReference>
<dbReference type="InterPro" id="IPR029033">
    <property type="entry name" value="His_PPase_superfam"/>
</dbReference>
<protein>
    <submittedName>
        <fullName evidence="5">Acid phosphatase PHO1</fullName>
    </submittedName>
</protein>
<dbReference type="InterPro" id="IPR016274">
    <property type="entry name" value="Histidine_acid_Pase_euk"/>
</dbReference>
<feature type="chain" id="PRO_5019167049" evidence="4">
    <location>
        <begin position="20"/>
        <end position="458"/>
    </location>
</feature>